<dbReference type="OMA" id="VETHKAY"/>
<keyword evidence="6" id="KW-1185">Reference proteome</keyword>
<organism evidence="5 6">
    <name type="scientific">Poecilia formosa</name>
    <name type="common">Amazon molly</name>
    <name type="synonym">Limia formosa</name>
    <dbReference type="NCBI Taxonomy" id="48698"/>
    <lineage>
        <taxon>Eukaryota</taxon>
        <taxon>Metazoa</taxon>
        <taxon>Chordata</taxon>
        <taxon>Craniata</taxon>
        <taxon>Vertebrata</taxon>
        <taxon>Euteleostomi</taxon>
        <taxon>Actinopterygii</taxon>
        <taxon>Neopterygii</taxon>
        <taxon>Teleostei</taxon>
        <taxon>Neoteleostei</taxon>
        <taxon>Acanthomorphata</taxon>
        <taxon>Ovalentaria</taxon>
        <taxon>Atherinomorphae</taxon>
        <taxon>Cyprinodontiformes</taxon>
        <taxon>Poeciliidae</taxon>
        <taxon>Poeciliinae</taxon>
        <taxon>Poecilia</taxon>
    </lineage>
</organism>
<feature type="domain" description="Flavodoxin-like fold" evidence="4">
    <location>
        <begin position="4"/>
        <end position="116"/>
    </location>
</feature>
<evidence type="ECO:0000256" key="2">
    <source>
        <dbReference type="ARBA" id="ARBA00023002"/>
    </source>
</evidence>
<keyword evidence="2" id="KW-0560">Oxidoreductase</keyword>
<dbReference type="EMBL" id="AYCK01015933">
    <property type="status" value="NOT_ANNOTATED_CDS"/>
    <property type="molecule type" value="Genomic_DNA"/>
</dbReference>
<reference evidence="6" key="1">
    <citation type="submission" date="2013-10" db="EMBL/GenBank/DDBJ databases">
        <authorList>
            <person name="Schartl M."/>
            <person name="Warren W."/>
        </authorList>
    </citation>
    <scope>NUCLEOTIDE SEQUENCE [LARGE SCALE GENOMIC DNA]</scope>
    <source>
        <strain evidence="6">female</strain>
    </source>
</reference>
<dbReference type="Proteomes" id="UP000028760">
    <property type="component" value="Unassembled WGS sequence"/>
</dbReference>
<dbReference type="GO" id="GO:0071466">
    <property type="term" value="P:cellular response to xenobiotic stimulus"/>
    <property type="evidence" value="ECO:0007669"/>
    <property type="project" value="Ensembl"/>
</dbReference>
<dbReference type="InterPro" id="IPR003680">
    <property type="entry name" value="Flavodoxin_fold"/>
</dbReference>
<accession>A0A087YC86</accession>
<reference evidence="5" key="3">
    <citation type="submission" date="2025-09" db="UniProtKB">
        <authorList>
            <consortium name="Ensembl"/>
        </authorList>
    </citation>
    <scope>IDENTIFICATION</scope>
</reference>
<feature type="region of interest" description="Disordered" evidence="3">
    <location>
        <begin position="148"/>
        <end position="184"/>
    </location>
</feature>
<dbReference type="GO" id="GO:0005829">
    <property type="term" value="C:cytosol"/>
    <property type="evidence" value="ECO:0007669"/>
    <property type="project" value="TreeGrafter"/>
</dbReference>
<dbReference type="SUPFAM" id="SSF52218">
    <property type="entry name" value="Flavoproteins"/>
    <property type="match status" value="1"/>
</dbReference>
<name>A0A087YC86_POEFO</name>
<evidence type="ECO:0000313" key="5">
    <source>
        <dbReference type="Ensembl" id="ENSPFOP00000015639.1"/>
    </source>
</evidence>
<dbReference type="InterPro" id="IPR051545">
    <property type="entry name" value="NAD(P)H_dehydrogenase_qn"/>
</dbReference>
<dbReference type="eggNOG" id="ENOG502QQMI">
    <property type="taxonomic scope" value="Eukaryota"/>
</dbReference>
<proteinExistence type="inferred from homology"/>
<evidence type="ECO:0000259" key="4">
    <source>
        <dbReference type="Pfam" id="PF02525"/>
    </source>
</evidence>
<protein>
    <submittedName>
        <fullName evidence="5">NAD(P)H dehydrogenase, quinone 1</fullName>
    </submittedName>
</protein>
<dbReference type="PANTHER" id="PTHR10204:SF34">
    <property type="entry name" value="NAD(P)H DEHYDROGENASE [QUINONE] 1 ISOFORM 1"/>
    <property type="match status" value="1"/>
</dbReference>
<dbReference type="Pfam" id="PF02525">
    <property type="entry name" value="Flavodoxin_2"/>
    <property type="match status" value="1"/>
</dbReference>
<dbReference type="GeneTree" id="ENSGT00940000159150"/>
<sequence length="184" mass="20635">MSSLQFPLYWFSVPAVLKGWFDRVLTQGFAFSLQKIYSKGVFKDKKALLSFTTGAPESMFQPDGIDGDINVTLWPLQNGILNFCGFQVLAPQIFWDPAHCPAAVRAQMLEGWRARLRGLLTERPLTFAPRELFDLSFQAGFRLRPKVKEEQKAQPFGLSTGHHLGKPLPPDDQTRAPSAGGNRK</sequence>
<evidence type="ECO:0000313" key="6">
    <source>
        <dbReference type="Proteomes" id="UP000028760"/>
    </source>
</evidence>
<dbReference type="InterPro" id="IPR029039">
    <property type="entry name" value="Flavoprotein-like_sf"/>
</dbReference>
<dbReference type="PANTHER" id="PTHR10204">
    <property type="entry name" value="NAD P H OXIDOREDUCTASE-RELATED"/>
    <property type="match status" value="1"/>
</dbReference>
<evidence type="ECO:0000256" key="1">
    <source>
        <dbReference type="ARBA" id="ARBA00006252"/>
    </source>
</evidence>
<dbReference type="Gene3D" id="3.40.50.360">
    <property type="match status" value="1"/>
</dbReference>
<dbReference type="GO" id="GO:0003955">
    <property type="term" value="F:NAD(P)H dehydrogenase (quinone) activity"/>
    <property type="evidence" value="ECO:0007669"/>
    <property type="project" value="TreeGrafter"/>
</dbReference>
<dbReference type="STRING" id="48698.ENSPFOP00000015639"/>
<dbReference type="AlphaFoldDB" id="A0A087YC86"/>
<dbReference type="Ensembl" id="ENSPFOT00000015661.1">
    <property type="protein sequence ID" value="ENSPFOP00000015639.1"/>
    <property type="gene ID" value="ENSPFOG00000015593.1"/>
</dbReference>
<evidence type="ECO:0000256" key="3">
    <source>
        <dbReference type="SAM" id="MobiDB-lite"/>
    </source>
</evidence>
<reference evidence="5" key="2">
    <citation type="submission" date="2025-08" db="UniProtKB">
        <authorList>
            <consortium name="Ensembl"/>
        </authorList>
    </citation>
    <scope>IDENTIFICATION</scope>
</reference>
<comment type="similarity">
    <text evidence="1">Belongs to the NAD(P)H dehydrogenase (quinone) family.</text>
</comment>